<keyword evidence="1 6" id="KW-0540">Nuclease</keyword>
<dbReference type="EMBL" id="AP024085">
    <property type="protein sequence ID" value="BCL59220.1"/>
    <property type="molecule type" value="Genomic_DNA"/>
</dbReference>
<dbReference type="Gene3D" id="3.40.960.10">
    <property type="entry name" value="VSR Endonuclease"/>
    <property type="match status" value="1"/>
</dbReference>
<dbReference type="InterPro" id="IPR011335">
    <property type="entry name" value="Restrct_endonuc-II-like"/>
</dbReference>
<dbReference type="InterPro" id="IPR004603">
    <property type="entry name" value="DNA_mismatch_endonuc_vsr"/>
</dbReference>
<keyword evidence="2 6" id="KW-0255">Endonuclease</keyword>
<accession>A0A7I8E5X3</accession>
<evidence type="ECO:0000256" key="5">
    <source>
        <dbReference type="ARBA" id="ARBA00023204"/>
    </source>
</evidence>
<keyword evidence="4 6" id="KW-0378">Hydrolase</keyword>
<evidence type="ECO:0000256" key="4">
    <source>
        <dbReference type="ARBA" id="ARBA00022801"/>
    </source>
</evidence>
<evidence type="ECO:0000256" key="1">
    <source>
        <dbReference type="ARBA" id="ARBA00022722"/>
    </source>
</evidence>
<name>A0A7I8E5X3_9FIRM</name>
<evidence type="ECO:0000256" key="3">
    <source>
        <dbReference type="ARBA" id="ARBA00022763"/>
    </source>
</evidence>
<evidence type="ECO:0000256" key="6">
    <source>
        <dbReference type="PIRNR" id="PIRNR018267"/>
    </source>
</evidence>
<gene>
    <name evidence="7" type="ORF">Fi14EGH31_29320</name>
</gene>
<dbReference type="RefSeq" id="WP_118487734.1">
    <property type="nucleotide sequence ID" value="NZ_AP024085.1"/>
</dbReference>
<dbReference type="CDD" id="cd00221">
    <property type="entry name" value="Vsr"/>
    <property type="match status" value="1"/>
</dbReference>
<sequence>MVSKQRSYNMSRIKSKDTSIEIKVRKYLYHKGFRYQKNVKTLPGTPDIYISKYNVAIFINGCFWHHHYNCKYAYIPKTNQDYWINKFEKNMKNDIEHYKQLEQMDIKVIVIWECELKECFDYRMESLLEEIKNED</sequence>
<dbReference type="KEGG" id="fit:Fi14EGH31_29320"/>
<protein>
    <recommendedName>
        <fullName evidence="6">Very short patch repair endonuclease</fullName>
        <ecNumber evidence="6">3.1.-.-</ecNumber>
    </recommendedName>
</protein>
<evidence type="ECO:0000256" key="2">
    <source>
        <dbReference type="ARBA" id="ARBA00022759"/>
    </source>
</evidence>
<reference evidence="8" key="1">
    <citation type="submission" date="2020-09" db="EMBL/GenBank/DDBJ databases">
        <title>Complete genome sequencing of Faecalibacillus intestinalis strain 14EGH31.</title>
        <authorList>
            <person name="Sakamoto M."/>
            <person name="Murakami T."/>
            <person name="Mori H."/>
        </authorList>
    </citation>
    <scope>NUCLEOTIDE SEQUENCE [LARGE SCALE GENOMIC DNA]</scope>
    <source>
        <strain evidence="8">14EGH31</strain>
    </source>
</reference>
<dbReference type="AlphaFoldDB" id="A0A7I8E5X3"/>
<dbReference type="NCBIfam" id="TIGR00632">
    <property type="entry name" value="vsr"/>
    <property type="match status" value="1"/>
</dbReference>
<dbReference type="EC" id="3.1.-.-" evidence="6"/>
<dbReference type="GeneID" id="70581360"/>
<comment type="similarity">
    <text evidence="6">Belongs to the vsr family.</text>
</comment>
<evidence type="ECO:0000313" key="8">
    <source>
        <dbReference type="Proteomes" id="UP000593842"/>
    </source>
</evidence>
<dbReference type="GO" id="GO:0004519">
    <property type="term" value="F:endonuclease activity"/>
    <property type="evidence" value="ECO:0007669"/>
    <property type="project" value="UniProtKB-KW"/>
</dbReference>
<dbReference type="Proteomes" id="UP000593842">
    <property type="component" value="Chromosome"/>
</dbReference>
<comment type="function">
    <text evidence="6">May nick specific sequences that contain T:G mispairs resulting from m5C-deamination.</text>
</comment>
<keyword evidence="3 6" id="KW-0227">DNA damage</keyword>
<dbReference type="SUPFAM" id="SSF52980">
    <property type="entry name" value="Restriction endonuclease-like"/>
    <property type="match status" value="1"/>
</dbReference>
<dbReference type="Pfam" id="PF03852">
    <property type="entry name" value="Vsr"/>
    <property type="match status" value="1"/>
</dbReference>
<evidence type="ECO:0000313" key="7">
    <source>
        <dbReference type="EMBL" id="BCL59220.1"/>
    </source>
</evidence>
<proteinExistence type="inferred from homology"/>
<dbReference type="GO" id="GO:0016787">
    <property type="term" value="F:hydrolase activity"/>
    <property type="evidence" value="ECO:0007669"/>
    <property type="project" value="UniProtKB-KW"/>
</dbReference>
<keyword evidence="5 6" id="KW-0234">DNA repair</keyword>
<organism evidence="7 8">
    <name type="scientific">Faecalibacillus intestinalis</name>
    <dbReference type="NCBI Taxonomy" id="1982626"/>
    <lineage>
        <taxon>Bacteria</taxon>
        <taxon>Bacillati</taxon>
        <taxon>Bacillota</taxon>
        <taxon>Erysipelotrichia</taxon>
        <taxon>Erysipelotrichales</taxon>
        <taxon>Coprobacillaceae</taxon>
        <taxon>Faecalibacillus</taxon>
    </lineage>
</organism>
<dbReference type="REBASE" id="487135">
    <property type="entry name" value="V.FinGH31ORF29290P"/>
</dbReference>
<dbReference type="GO" id="GO:0006298">
    <property type="term" value="P:mismatch repair"/>
    <property type="evidence" value="ECO:0007669"/>
    <property type="project" value="UniProtKB-UniRule"/>
</dbReference>
<dbReference type="PIRSF" id="PIRSF018267">
    <property type="entry name" value="VSR_endonuc"/>
    <property type="match status" value="1"/>
</dbReference>